<feature type="binding site" evidence="8">
    <location>
        <position position="366"/>
    </location>
    <ligand>
        <name>Mn(2+)</name>
        <dbReference type="ChEBI" id="CHEBI:29035"/>
        <label>2</label>
    </ligand>
</feature>
<dbReference type="InterPro" id="IPR043472">
    <property type="entry name" value="Macro_dom-like"/>
</dbReference>
<keyword evidence="8" id="KW-0464">Manganese</keyword>
<keyword evidence="11" id="KW-1185">Reference proteome</keyword>
<keyword evidence="8" id="KW-0479">Metal-binding</keyword>
<evidence type="ECO:0000259" key="9">
    <source>
        <dbReference type="PROSITE" id="PS00631"/>
    </source>
</evidence>
<evidence type="ECO:0000256" key="1">
    <source>
        <dbReference type="ARBA" id="ARBA00000135"/>
    </source>
</evidence>
<feature type="domain" description="Cytosol aminopeptidase" evidence="9">
    <location>
        <begin position="362"/>
        <end position="369"/>
    </location>
</feature>
<dbReference type="GO" id="GO:0030145">
    <property type="term" value="F:manganese ion binding"/>
    <property type="evidence" value="ECO:0007669"/>
    <property type="project" value="UniProtKB-UniRule"/>
</dbReference>
<keyword evidence="6 8" id="KW-0378">Hydrolase</keyword>
<dbReference type="InterPro" id="IPR011356">
    <property type="entry name" value="Leucine_aapep/pepB"/>
</dbReference>
<gene>
    <name evidence="8" type="primary">pepA</name>
    <name evidence="10" type="ORF">E7Y31_10915</name>
</gene>
<evidence type="ECO:0000313" key="11">
    <source>
        <dbReference type="Proteomes" id="UP000305282"/>
    </source>
</evidence>
<comment type="catalytic activity">
    <reaction evidence="2 8">
        <text>Release of an N-terminal amino acid, preferentially leucine, but not glutamic or aspartic acids.</text>
        <dbReference type="EC" id="3.4.11.10"/>
    </reaction>
</comment>
<evidence type="ECO:0000256" key="3">
    <source>
        <dbReference type="ARBA" id="ARBA00009528"/>
    </source>
</evidence>
<feature type="binding site" evidence="8">
    <location>
        <position position="364"/>
    </location>
    <ligand>
        <name>Mn(2+)</name>
        <dbReference type="ChEBI" id="CHEBI:29035"/>
        <label>1</label>
    </ligand>
</feature>
<dbReference type="OrthoDB" id="9809354at2"/>
<comment type="catalytic activity">
    <reaction evidence="1 8">
        <text>Release of an N-terminal amino acid, Xaa-|-Yaa-, in which Xaa is preferably Leu, but may be other amino acids including Pro although not Arg or Lys, and Yaa may be Pro. Amino acid amides and methyl esters are also readily hydrolyzed, but rates on arylamides are exceedingly low.</text>
        <dbReference type="EC" id="3.4.11.1"/>
    </reaction>
</comment>
<evidence type="ECO:0000256" key="6">
    <source>
        <dbReference type="ARBA" id="ARBA00022801"/>
    </source>
</evidence>
<evidence type="ECO:0000256" key="4">
    <source>
        <dbReference type="ARBA" id="ARBA00022438"/>
    </source>
</evidence>
<feature type="binding site" evidence="8">
    <location>
        <position position="282"/>
    </location>
    <ligand>
        <name>Mn(2+)</name>
        <dbReference type="ChEBI" id="CHEBI:29035"/>
        <label>2</label>
    </ligand>
</feature>
<comment type="cofactor">
    <cofactor evidence="8">
        <name>Mn(2+)</name>
        <dbReference type="ChEBI" id="CHEBI:29035"/>
    </cofactor>
    <text evidence="8">Binds 2 manganese ions per subunit.</text>
</comment>
<dbReference type="Proteomes" id="UP000305282">
    <property type="component" value="Unassembled WGS sequence"/>
</dbReference>
<comment type="subcellular location">
    <subcellularLocation>
        <location evidence="8">Cytoplasm</location>
    </subcellularLocation>
</comment>
<name>A0A4S5EQ72_9ACTN</name>
<comment type="function">
    <text evidence="7 8">Presumably involved in the processing and regular turnover of intracellular proteins. Catalyzes the removal of unsubstituted N-terminal amino acids from various peptides.</text>
</comment>
<dbReference type="GO" id="GO:0006508">
    <property type="term" value="P:proteolysis"/>
    <property type="evidence" value="ECO:0007669"/>
    <property type="project" value="UniProtKB-KW"/>
</dbReference>
<feature type="active site" evidence="8">
    <location>
        <position position="368"/>
    </location>
</feature>
<evidence type="ECO:0000256" key="7">
    <source>
        <dbReference type="ARBA" id="ARBA00049972"/>
    </source>
</evidence>
<feature type="binding site" evidence="8">
    <location>
        <position position="287"/>
    </location>
    <ligand>
        <name>Mn(2+)</name>
        <dbReference type="ChEBI" id="CHEBI:29035"/>
        <label>2</label>
    </ligand>
</feature>
<accession>A0A4S5EQ72</accession>
<dbReference type="EC" id="3.4.11.1" evidence="8"/>
<keyword evidence="8" id="KW-0963">Cytoplasm</keyword>
<dbReference type="CDD" id="cd00433">
    <property type="entry name" value="Peptidase_M17"/>
    <property type="match status" value="1"/>
</dbReference>
<comment type="similarity">
    <text evidence="3 8">Belongs to the peptidase M17 family.</text>
</comment>
<evidence type="ECO:0000256" key="5">
    <source>
        <dbReference type="ARBA" id="ARBA00022670"/>
    </source>
</evidence>
<dbReference type="Gene3D" id="3.40.630.10">
    <property type="entry name" value="Zn peptidases"/>
    <property type="match status" value="1"/>
</dbReference>
<dbReference type="AlphaFoldDB" id="A0A4S5EQ72"/>
<dbReference type="SUPFAM" id="SSF53187">
    <property type="entry name" value="Zn-dependent exopeptidases"/>
    <property type="match status" value="1"/>
</dbReference>
<proteinExistence type="inferred from homology"/>
<dbReference type="PRINTS" id="PR00481">
    <property type="entry name" value="LAMNOPPTDASE"/>
</dbReference>
<dbReference type="PROSITE" id="PS00631">
    <property type="entry name" value="CYTOSOL_AP"/>
    <property type="match status" value="1"/>
</dbReference>
<evidence type="ECO:0000256" key="8">
    <source>
        <dbReference type="HAMAP-Rule" id="MF_00181"/>
    </source>
</evidence>
<dbReference type="InterPro" id="IPR000819">
    <property type="entry name" value="Peptidase_M17_C"/>
</dbReference>
<feature type="binding site" evidence="8">
    <location>
        <position position="305"/>
    </location>
    <ligand>
        <name>Mn(2+)</name>
        <dbReference type="ChEBI" id="CHEBI:29035"/>
        <label>2</label>
    </ligand>
</feature>
<reference evidence="10 11" key="1">
    <citation type="submission" date="2019-04" db="EMBL/GenBank/DDBJ databases">
        <title>Draft genome sequences for three unisolated Alnus-infective Frankia Sp+ strains, AgTrS, AiOr and AvVan, the first sequenced Frankia strains able to sporulate in-planta.</title>
        <authorList>
            <person name="Bethencourt L."/>
            <person name="Vautrin F."/>
            <person name="Taib N."/>
            <person name="Dubost A."/>
            <person name="Castro-Garcia L."/>
            <person name="Imbaud O."/>
            <person name="Abrouk D."/>
            <person name="Fournier P."/>
            <person name="Briolay J."/>
            <person name="Nguyen A."/>
            <person name="Normand P."/>
            <person name="Fernandez M.P."/>
            <person name="Brochier-Armanet C."/>
            <person name="Herrera-Belaroussi A."/>
        </authorList>
    </citation>
    <scope>NUCLEOTIDE SEQUENCE [LARGE SCALE GENOMIC DNA]</scope>
    <source>
        <strain evidence="10 11">AvVan</strain>
    </source>
</reference>
<dbReference type="NCBIfam" id="NF002073">
    <property type="entry name" value="PRK00913.1-2"/>
    <property type="match status" value="1"/>
</dbReference>
<organism evidence="10 11">
    <name type="scientific">Candidatus Frankia alpina</name>
    <dbReference type="NCBI Taxonomy" id="2699483"/>
    <lineage>
        <taxon>Bacteria</taxon>
        <taxon>Bacillati</taxon>
        <taxon>Actinomycetota</taxon>
        <taxon>Actinomycetes</taxon>
        <taxon>Frankiales</taxon>
        <taxon>Frankiaceae</taxon>
        <taxon>Frankia</taxon>
    </lineage>
</organism>
<comment type="caution">
    <text evidence="10">The sequence shown here is derived from an EMBL/GenBank/DDBJ whole genome shotgun (WGS) entry which is preliminary data.</text>
</comment>
<evidence type="ECO:0000313" key="10">
    <source>
        <dbReference type="EMBL" id="THJ74527.1"/>
    </source>
</evidence>
<dbReference type="RefSeq" id="WP_136448062.1">
    <property type="nucleotide sequence ID" value="NZ_SSXH01000225.1"/>
</dbReference>
<dbReference type="EC" id="3.4.11.10" evidence="8"/>
<dbReference type="EMBL" id="SSXH01000225">
    <property type="protein sequence ID" value="THJ74527.1"/>
    <property type="molecule type" value="Genomic_DNA"/>
</dbReference>
<dbReference type="Pfam" id="PF00883">
    <property type="entry name" value="Peptidase_M17"/>
    <property type="match status" value="1"/>
</dbReference>
<dbReference type="Gene3D" id="3.40.220.10">
    <property type="entry name" value="Leucine Aminopeptidase, subunit E, domain 1"/>
    <property type="match status" value="1"/>
</dbReference>
<feature type="binding site" evidence="8">
    <location>
        <position position="366"/>
    </location>
    <ligand>
        <name>Mn(2+)</name>
        <dbReference type="ChEBI" id="CHEBI:29035"/>
        <label>1</label>
    </ligand>
</feature>
<dbReference type="SUPFAM" id="SSF52949">
    <property type="entry name" value="Macro domain-like"/>
    <property type="match status" value="1"/>
</dbReference>
<dbReference type="PANTHER" id="PTHR11963:SF23">
    <property type="entry name" value="CYTOSOL AMINOPEPTIDASE"/>
    <property type="match status" value="1"/>
</dbReference>
<evidence type="ECO:0000256" key="2">
    <source>
        <dbReference type="ARBA" id="ARBA00000967"/>
    </source>
</evidence>
<keyword evidence="5 8" id="KW-0645">Protease</keyword>
<keyword evidence="4 8" id="KW-0031">Aminopeptidase</keyword>
<feature type="active site" evidence="8">
    <location>
        <position position="294"/>
    </location>
</feature>
<protein>
    <recommendedName>
        <fullName evidence="8">Probable cytosol aminopeptidase</fullName>
        <ecNumber evidence="8">3.4.11.1</ecNumber>
    </recommendedName>
    <alternativeName>
        <fullName evidence="8">Leucine aminopeptidase</fullName>
        <shortName evidence="8">LAP</shortName>
        <ecNumber evidence="8">3.4.11.10</ecNumber>
    </alternativeName>
    <alternativeName>
        <fullName evidence="8">Leucyl aminopeptidase</fullName>
    </alternativeName>
</protein>
<dbReference type="GO" id="GO:0070006">
    <property type="term" value="F:metalloaminopeptidase activity"/>
    <property type="evidence" value="ECO:0007669"/>
    <property type="project" value="InterPro"/>
</dbReference>
<dbReference type="HAMAP" id="MF_00181">
    <property type="entry name" value="Cytosol_peptidase_M17"/>
    <property type="match status" value="1"/>
</dbReference>
<dbReference type="GO" id="GO:0005737">
    <property type="term" value="C:cytoplasm"/>
    <property type="evidence" value="ECO:0007669"/>
    <property type="project" value="UniProtKB-SubCell"/>
</dbReference>
<dbReference type="Pfam" id="PF02789">
    <property type="entry name" value="Peptidase_M17_N"/>
    <property type="match status" value="1"/>
</dbReference>
<sequence length="529" mass="52569">MTSIAPSSAALVDLKTDAVVIGTAVGENGLVVTGGAAEVDAALGGRLESVLAALGATGKAGETVRFATLGALPAATVLAVGLGPLASPSAPLSGPVAGPVSGPVDTEVLRRAAGTALRALAGTGSVALTLAAAPGSITAESVRAVAEGALLGTYTFDRLRTTSAKGLPTPVGALTLLVDGTSLPLAQAEIDRAVVVAESVVLVRDLVNTPPSHLSPALLADVAVEQATAAGVTVEVLDEVALAEGGFGGIVGVGQGSVNPPRLIRLEWRGGGESPALALVGKGITFDSGGLSLKPPTAMEWMKTDMAGAAAVLATVVAAARLRLPVTVTGWMPCAENMPSGDAIRPSDVLTLRGGTRVEVLNTDAEGRLVLADALVRAAEEAPDLIVDIATLTGAQIVSLGQRTSAVMGRDGAVEAVTTAAAATGESVWPMPLPPELRKGLDSTVADIANVPPGGSRDGGMLVAAHFLAHFVPDEASWAHIDIAGPSWNGGQPYGHTPKGGTGVIVRTLLQLAEDLAGPPSDQGSTIAG</sequence>
<feature type="binding site" evidence="8">
    <location>
        <position position="287"/>
    </location>
    <ligand>
        <name>Mn(2+)</name>
        <dbReference type="ChEBI" id="CHEBI:29035"/>
        <label>1</label>
    </ligand>
</feature>
<dbReference type="InterPro" id="IPR008283">
    <property type="entry name" value="Peptidase_M17_N"/>
</dbReference>
<dbReference type="PANTHER" id="PTHR11963">
    <property type="entry name" value="LEUCINE AMINOPEPTIDASE-RELATED"/>
    <property type="match status" value="1"/>
</dbReference>
<dbReference type="InterPro" id="IPR023042">
    <property type="entry name" value="Peptidase_M17_leu_NH2_pept"/>
</dbReference>